<dbReference type="GO" id="GO:0004340">
    <property type="term" value="F:glucokinase activity"/>
    <property type="evidence" value="ECO:0007669"/>
    <property type="project" value="UniProtKB-EC"/>
</dbReference>
<dbReference type="EC" id="2.7.1.2" evidence="3"/>
<dbReference type="EMBL" id="UOFN01000121">
    <property type="protein sequence ID" value="VAW79910.1"/>
    <property type="molecule type" value="Genomic_DNA"/>
</dbReference>
<dbReference type="PANTHER" id="PTHR47363:SF1">
    <property type="entry name" value="GLUCOKINASE"/>
    <property type="match status" value="1"/>
</dbReference>
<dbReference type="AlphaFoldDB" id="A0A3B0YTF3"/>
<keyword evidence="2 3" id="KW-0418">Kinase</keyword>
<gene>
    <name evidence="3" type="ORF">MNBD_GAMMA15-1501</name>
</gene>
<dbReference type="InterPro" id="IPR003836">
    <property type="entry name" value="Glucokinase"/>
</dbReference>
<name>A0A3B0YTF3_9ZZZZ</name>
<protein>
    <submittedName>
        <fullName evidence="3">Glucokinase</fullName>
        <ecNumber evidence="3">2.7.1.2</ecNumber>
    </submittedName>
</protein>
<dbReference type="NCBIfam" id="TIGR00749">
    <property type="entry name" value="glk"/>
    <property type="match status" value="1"/>
</dbReference>
<evidence type="ECO:0000313" key="3">
    <source>
        <dbReference type="EMBL" id="VAW79910.1"/>
    </source>
</evidence>
<dbReference type="SUPFAM" id="SSF53067">
    <property type="entry name" value="Actin-like ATPase domain"/>
    <property type="match status" value="1"/>
</dbReference>
<evidence type="ECO:0000256" key="1">
    <source>
        <dbReference type="ARBA" id="ARBA00022679"/>
    </source>
</evidence>
<reference evidence="3" key="1">
    <citation type="submission" date="2018-06" db="EMBL/GenBank/DDBJ databases">
        <authorList>
            <person name="Zhirakovskaya E."/>
        </authorList>
    </citation>
    <scope>NUCLEOTIDE SEQUENCE</scope>
</reference>
<organism evidence="3">
    <name type="scientific">hydrothermal vent metagenome</name>
    <dbReference type="NCBI Taxonomy" id="652676"/>
    <lineage>
        <taxon>unclassified sequences</taxon>
        <taxon>metagenomes</taxon>
        <taxon>ecological metagenomes</taxon>
    </lineage>
</organism>
<dbReference type="GO" id="GO:0005536">
    <property type="term" value="F:D-glucose binding"/>
    <property type="evidence" value="ECO:0007669"/>
    <property type="project" value="InterPro"/>
</dbReference>
<dbReference type="Pfam" id="PF02685">
    <property type="entry name" value="Glucokinase"/>
    <property type="match status" value="1"/>
</dbReference>
<dbReference type="CDD" id="cd24008">
    <property type="entry name" value="ASKHA_NBD_GLK"/>
    <property type="match status" value="1"/>
</dbReference>
<dbReference type="PANTHER" id="PTHR47363">
    <property type="entry name" value="GLUCOKINASE"/>
    <property type="match status" value="1"/>
</dbReference>
<dbReference type="InterPro" id="IPR043129">
    <property type="entry name" value="ATPase_NBD"/>
</dbReference>
<dbReference type="Gene3D" id="3.30.420.40">
    <property type="match status" value="1"/>
</dbReference>
<evidence type="ECO:0000256" key="2">
    <source>
        <dbReference type="ARBA" id="ARBA00022777"/>
    </source>
</evidence>
<dbReference type="GO" id="GO:0006096">
    <property type="term" value="P:glycolytic process"/>
    <property type="evidence" value="ECO:0007669"/>
    <property type="project" value="InterPro"/>
</dbReference>
<accession>A0A3B0YTF3</accession>
<proteinExistence type="inferred from homology"/>
<keyword evidence="1 3" id="KW-0808">Transferase</keyword>
<dbReference type="Gene3D" id="3.40.367.20">
    <property type="match status" value="1"/>
</dbReference>
<dbReference type="GO" id="GO:0005524">
    <property type="term" value="F:ATP binding"/>
    <property type="evidence" value="ECO:0007669"/>
    <property type="project" value="InterPro"/>
</dbReference>
<dbReference type="HAMAP" id="MF_00524">
    <property type="entry name" value="Glucokinase"/>
    <property type="match status" value="1"/>
</dbReference>
<sequence length="327" mass="34980">MNILTGDIGGTHTRLALVIPESGRLRLAYVSQYTSLDFDGLEPIIECFLHDHPETRPHHAAFGVAGPVIEGRSNTTNLPWQLSEASLSTALELPHVHLLNDLEALAWGIDTLDGNALESLQTGIAAESGNKVVIAAGTGLGQAGLTFNGAHHQPFACEGGHTDFAPQTDRDAALLKVLQTRYGHVSWERIVSGSGLVELFRQLIATSASNTPDWLEDTEQDAAANISQRALAGDDALCVEALDWFVELYGREAGNLALKLNARGGLYLGGGIAPKILPALKTGRFIEGFLDKGRMQALLTSVPVHVICDEKTALYGLARYALLAETT</sequence>